<accession>A0A0B7JXF7</accession>
<feature type="region of interest" description="Disordered" evidence="1">
    <location>
        <begin position="317"/>
        <end position="397"/>
    </location>
</feature>
<reference evidence="2" key="1">
    <citation type="submission" date="2015-01" db="EMBL/GenBank/DDBJ databases">
        <authorList>
            <person name="Durling Mikael"/>
        </authorList>
    </citation>
    <scope>NUCLEOTIDE SEQUENCE</scope>
</reference>
<dbReference type="AlphaFoldDB" id="A0A0B7JXF7"/>
<feature type="region of interest" description="Disordered" evidence="1">
    <location>
        <begin position="171"/>
        <end position="212"/>
    </location>
</feature>
<evidence type="ECO:0000313" key="2">
    <source>
        <dbReference type="EMBL" id="CEO47315.1"/>
    </source>
</evidence>
<protein>
    <submittedName>
        <fullName evidence="2">Uncharacterized protein</fullName>
    </submittedName>
</protein>
<name>A0A0B7JXF7_BIOOC</name>
<dbReference type="InterPro" id="IPR034443">
    <property type="entry name" value="PB1A10.08"/>
</dbReference>
<gene>
    <name evidence="2" type="ORF">BN869_000003370_1</name>
</gene>
<proteinExistence type="predicted"/>
<feature type="compositionally biased region" description="Basic residues" evidence="1">
    <location>
        <begin position="40"/>
        <end position="50"/>
    </location>
</feature>
<evidence type="ECO:0000256" key="1">
    <source>
        <dbReference type="SAM" id="MobiDB-lite"/>
    </source>
</evidence>
<feature type="region of interest" description="Disordered" evidence="1">
    <location>
        <begin position="1"/>
        <end position="64"/>
    </location>
</feature>
<dbReference type="EMBL" id="CDPU01000007">
    <property type="protein sequence ID" value="CEO47315.1"/>
    <property type="molecule type" value="Genomic_DNA"/>
</dbReference>
<feature type="compositionally biased region" description="Polar residues" evidence="1">
    <location>
        <begin position="20"/>
        <end position="35"/>
    </location>
</feature>
<organism evidence="2">
    <name type="scientific">Bionectria ochroleuca</name>
    <name type="common">Gliocladium roseum</name>
    <dbReference type="NCBI Taxonomy" id="29856"/>
    <lineage>
        <taxon>Eukaryota</taxon>
        <taxon>Fungi</taxon>
        <taxon>Dikarya</taxon>
        <taxon>Ascomycota</taxon>
        <taxon>Pezizomycotina</taxon>
        <taxon>Sordariomycetes</taxon>
        <taxon>Hypocreomycetidae</taxon>
        <taxon>Hypocreales</taxon>
        <taxon>Bionectriaceae</taxon>
        <taxon>Clonostachys</taxon>
    </lineage>
</organism>
<dbReference type="PANTHER" id="PTHR42051">
    <property type="entry name" value="MEIOTICALLY UP-REGULATED PROTEIN PB1A10.08"/>
    <property type="match status" value="1"/>
</dbReference>
<sequence length="455" mass="50393">MGKRKSPVDNMGYSPPSPPESTLDTGRPVTISSPVQIPKNGKRATSHAQKRLSGTPRRVSSQAHLAGNISPSVAALLAVTDIPKMGSQRRKRRSEQPLTATDIMDRQQMSEKEFSWNMSRTPMDVLLSPPEEFADDMSIAASDCNTCSALSTRTMSVDSLPSLGDSFATDGISSIETPGSPSLSMRRRKMSPMRRSLEPLQSPPGEDLDHPLSKKHFHQEEPALEPLPESIEEESSTNLFEQFKPFRYAFKSNLTASIRALRSAAKSFSAINFSSIPSDDFLTRSLLTIDPNVPYADERRPPVMDDIPSAEVRRYLNPTTSPRVETHPVTIPPPRKFSASIQMQTYKVQRSKVNSGRNNYPRSSPQHGSLSQPEEKQASDPGPQTPAPAVRQREMRENSDFIRIAVMEMAMRKRGKLDDQTPGRARWALPPRKSSTVAYQIGADGVPARWIAITC</sequence>
<feature type="compositionally biased region" description="Polar residues" evidence="1">
    <location>
        <begin position="339"/>
        <end position="372"/>
    </location>
</feature>
<dbReference type="PANTHER" id="PTHR42051:SF1">
    <property type="entry name" value="MEIOTICALLY UP-REGULATED PROTEIN PB1A10.08"/>
    <property type="match status" value="1"/>
</dbReference>